<gene>
    <name evidence="11" type="primary">ansA_1</name>
    <name evidence="11" type="ORF">LuPra_02234</name>
</gene>
<dbReference type="InterPro" id="IPR037152">
    <property type="entry name" value="L-asparaginase_N_sf"/>
</dbReference>
<feature type="domain" description="L-asparaginase N-terminal" evidence="9">
    <location>
        <begin position="37"/>
        <end position="228"/>
    </location>
</feature>
<dbReference type="EMBL" id="CP015136">
    <property type="protein sequence ID" value="AMY09025.1"/>
    <property type="molecule type" value="Genomic_DNA"/>
</dbReference>
<dbReference type="InterPro" id="IPR004550">
    <property type="entry name" value="AsnASE_II"/>
</dbReference>
<evidence type="ECO:0000256" key="5">
    <source>
        <dbReference type="PROSITE-ProRule" id="PRU10099"/>
    </source>
</evidence>
<evidence type="ECO:0000256" key="2">
    <source>
        <dbReference type="ARBA" id="ARBA00022801"/>
    </source>
</evidence>
<dbReference type="PIRSF" id="PIRSF001220">
    <property type="entry name" value="L-ASNase_gatD"/>
    <property type="match status" value="1"/>
</dbReference>
<dbReference type="InterPro" id="IPR040919">
    <property type="entry name" value="Asparaginase_C"/>
</dbReference>
<reference evidence="11 12" key="1">
    <citation type="journal article" date="2016" name="Genome Announc.">
        <title>First Complete Genome Sequence of a Subdivision 6 Acidobacterium Strain.</title>
        <authorList>
            <person name="Huang S."/>
            <person name="Vieira S."/>
            <person name="Bunk B."/>
            <person name="Riedel T."/>
            <person name="Sproer C."/>
            <person name="Overmann J."/>
        </authorList>
    </citation>
    <scope>NUCLEOTIDE SEQUENCE [LARGE SCALE GENOMIC DNA]</scope>
    <source>
        <strain evidence="12">DSM 100886 HEG_-6_39</strain>
    </source>
</reference>
<evidence type="ECO:0000256" key="8">
    <source>
        <dbReference type="SAM" id="SignalP"/>
    </source>
</evidence>
<feature type="active site" evidence="5">
    <location>
        <position position="46"/>
    </location>
</feature>
<dbReference type="NCBIfam" id="TIGR00520">
    <property type="entry name" value="asnASE_II"/>
    <property type="match status" value="1"/>
</dbReference>
<protein>
    <submittedName>
        <fullName evidence="11">L-asparaginase</fullName>
        <ecNumber evidence="11">3.5.1.1</ecNumber>
    </submittedName>
</protein>
<evidence type="ECO:0000256" key="4">
    <source>
        <dbReference type="PIRSR" id="PIRSR001220-2"/>
    </source>
</evidence>
<dbReference type="PROSITE" id="PS00917">
    <property type="entry name" value="ASN_GLN_ASE_2"/>
    <property type="match status" value="1"/>
</dbReference>
<dbReference type="PANTHER" id="PTHR11707">
    <property type="entry name" value="L-ASPARAGINASE"/>
    <property type="match status" value="1"/>
</dbReference>
<feature type="chain" id="PRO_5007511521" evidence="8">
    <location>
        <begin position="21"/>
        <end position="362"/>
    </location>
</feature>
<proteinExistence type="inferred from homology"/>
<dbReference type="KEGG" id="abac:LuPra_02234"/>
<dbReference type="InterPro" id="IPR020827">
    <property type="entry name" value="Asparaginase/glutaminase_AS1"/>
</dbReference>
<dbReference type="InterPro" id="IPR027473">
    <property type="entry name" value="L-asparaginase_C"/>
</dbReference>
<accession>A0A143PKD0</accession>
<evidence type="ECO:0000256" key="6">
    <source>
        <dbReference type="PROSITE-ProRule" id="PRU10100"/>
    </source>
</evidence>
<dbReference type="RefSeq" id="WP_110174644.1">
    <property type="nucleotide sequence ID" value="NZ_CP015136.1"/>
</dbReference>
<dbReference type="OrthoDB" id="9788068at2"/>
<evidence type="ECO:0000313" key="12">
    <source>
        <dbReference type="Proteomes" id="UP000076079"/>
    </source>
</evidence>
<dbReference type="Pfam" id="PF17763">
    <property type="entry name" value="Asparaginase_C"/>
    <property type="match status" value="1"/>
</dbReference>
<feature type="active site" description="O-isoaspartyl threonine intermediate" evidence="3">
    <location>
        <position position="46"/>
    </location>
</feature>
<evidence type="ECO:0000259" key="9">
    <source>
        <dbReference type="Pfam" id="PF00710"/>
    </source>
</evidence>
<feature type="binding site" evidence="4">
    <location>
        <position position="92"/>
    </location>
    <ligand>
        <name>substrate</name>
    </ligand>
</feature>
<feature type="domain" description="Asparaginase/glutaminase C-terminal" evidence="10">
    <location>
        <begin position="249"/>
        <end position="359"/>
    </location>
</feature>
<dbReference type="GO" id="GO:0004067">
    <property type="term" value="F:asparaginase activity"/>
    <property type="evidence" value="ECO:0007669"/>
    <property type="project" value="UniProtKB-UniRule"/>
</dbReference>
<dbReference type="STRING" id="1855912.LuPra_02234"/>
<dbReference type="EC" id="3.5.1.1" evidence="11"/>
<dbReference type="InterPro" id="IPR036152">
    <property type="entry name" value="Asp/glu_Ase-like_sf"/>
</dbReference>
<dbReference type="FunFam" id="3.40.50.1170:FF:000001">
    <property type="entry name" value="L-asparaginase 2"/>
    <property type="match status" value="1"/>
</dbReference>
<dbReference type="GO" id="GO:0006528">
    <property type="term" value="P:asparagine metabolic process"/>
    <property type="evidence" value="ECO:0007669"/>
    <property type="project" value="InterPro"/>
</dbReference>
<dbReference type="InterPro" id="IPR006034">
    <property type="entry name" value="Asparaginase/glutaminase-like"/>
</dbReference>
<dbReference type="PATRIC" id="fig|1813736.3.peg.2345"/>
<organism evidence="11 12">
    <name type="scientific">Luteitalea pratensis</name>
    <dbReference type="NCBI Taxonomy" id="1855912"/>
    <lineage>
        <taxon>Bacteria</taxon>
        <taxon>Pseudomonadati</taxon>
        <taxon>Acidobacteriota</taxon>
        <taxon>Vicinamibacteria</taxon>
        <taxon>Vicinamibacterales</taxon>
        <taxon>Vicinamibacteraceae</taxon>
        <taxon>Luteitalea</taxon>
    </lineage>
</organism>
<keyword evidence="8" id="KW-0732">Signal</keyword>
<dbReference type="Gene3D" id="3.40.50.40">
    <property type="match status" value="1"/>
</dbReference>
<dbReference type="Gene3D" id="3.40.50.1170">
    <property type="entry name" value="L-asparaginase, N-terminal domain"/>
    <property type="match status" value="1"/>
</dbReference>
<keyword evidence="2 11" id="KW-0378">Hydrolase</keyword>
<dbReference type="Pfam" id="PF00710">
    <property type="entry name" value="Asparaginase"/>
    <property type="match status" value="1"/>
</dbReference>
<dbReference type="SUPFAM" id="SSF53774">
    <property type="entry name" value="Glutaminase/Asparaginase"/>
    <property type="match status" value="1"/>
</dbReference>
<dbReference type="CDD" id="cd08964">
    <property type="entry name" value="L-asparaginase_II"/>
    <property type="match status" value="1"/>
</dbReference>
<reference evidence="12" key="2">
    <citation type="submission" date="2016-04" db="EMBL/GenBank/DDBJ databases">
        <title>First Complete Genome Sequence of a Subdivision 6 Acidobacterium.</title>
        <authorList>
            <person name="Huang S."/>
            <person name="Vieira S."/>
            <person name="Bunk B."/>
            <person name="Riedel T."/>
            <person name="Sproeer C."/>
            <person name="Overmann J."/>
        </authorList>
    </citation>
    <scope>NUCLEOTIDE SEQUENCE [LARGE SCALE GENOMIC DNA]</scope>
    <source>
        <strain evidence="12">DSM 100886 HEG_-6_39</strain>
    </source>
</reference>
<feature type="active site" evidence="6">
    <location>
        <position position="125"/>
    </location>
</feature>
<dbReference type="PROSITE" id="PS51732">
    <property type="entry name" value="ASN_GLN_ASE_3"/>
    <property type="match status" value="1"/>
</dbReference>
<dbReference type="AlphaFoldDB" id="A0A143PKD0"/>
<dbReference type="PROSITE" id="PS00144">
    <property type="entry name" value="ASN_GLN_ASE_1"/>
    <property type="match status" value="1"/>
</dbReference>
<dbReference type="InterPro" id="IPR027475">
    <property type="entry name" value="Asparaginase/glutaminase_AS2"/>
</dbReference>
<feature type="binding site" evidence="4">
    <location>
        <begin position="125"/>
        <end position="126"/>
    </location>
    <ligand>
        <name>substrate</name>
    </ligand>
</feature>
<dbReference type="SMART" id="SM00870">
    <property type="entry name" value="Asparaginase"/>
    <property type="match status" value="1"/>
</dbReference>
<keyword evidence="12" id="KW-1185">Reference proteome</keyword>
<evidence type="ECO:0000256" key="3">
    <source>
        <dbReference type="PIRSR" id="PIRSR001220-1"/>
    </source>
</evidence>
<evidence type="ECO:0000256" key="7">
    <source>
        <dbReference type="RuleBase" id="RU004456"/>
    </source>
</evidence>
<feature type="signal peptide" evidence="8">
    <location>
        <begin position="1"/>
        <end position="20"/>
    </location>
</feature>
<evidence type="ECO:0000259" key="10">
    <source>
        <dbReference type="Pfam" id="PF17763"/>
    </source>
</evidence>
<comment type="similarity">
    <text evidence="1 7">Belongs to the asparaginase 1 family.</text>
</comment>
<sequence length="362" mass="38036" precursor="true">MKRLNTIVRVVMLGTVTAVAPLYPQSAAAQAGGALPKVVILATGGTIAGVQPKEGEPGYKAGSLSVDALIKGAPGIEKLAQLSGEQIASIGSQDMNDEVWGKLARRANEVLAQPDVTGVVVTHGTDTMEETAFFLGLVVRSDKPVVLVGSMRPATSQSADGPLNLYNAVAVAADKDAGGRGVLVVSNDDIHSGRDVHKTHTTAVQTFVSFNRGPIGRVYYGKPRYFNMPAHRHTTKSEFPVAGTTSYPRVDIVYAHEGVDGTMVKAAIASGAKGIVLAGVGDGNGTKDLIDALAAARKQGLVIVRSSHVGFGIVRRNLEVDDDALGFVAAMDLNPQKARVLLRMALTLSTDIKVIQRAFEDY</sequence>
<dbReference type="PANTHER" id="PTHR11707:SF28">
    <property type="entry name" value="60 KDA LYSOPHOSPHOLIPASE"/>
    <property type="match status" value="1"/>
</dbReference>
<evidence type="ECO:0000256" key="1">
    <source>
        <dbReference type="ARBA" id="ARBA00010518"/>
    </source>
</evidence>
<name>A0A143PKD0_LUTPR</name>
<dbReference type="PRINTS" id="PR00139">
    <property type="entry name" value="ASNGLNASE"/>
</dbReference>
<dbReference type="PIRSF" id="PIRSF500176">
    <property type="entry name" value="L_ASNase"/>
    <property type="match status" value="1"/>
</dbReference>
<dbReference type="Proteomes" id="UP000076079">
    <property type="component" value="Chromosome"/>
</dbReference>
<evidence type="ECO:0000313" key="11">
    <source>
        <dbReference type="EMBL" id="AMY09025.1"/>
    </source>
</evidence>
<dbReference type="InterPro" id="IPR027474">
    <property type="entry name" value="L-asparaginase_N"/>
</dbReference>